<sequence>MCPKTSLLRYFNTDQGPHFTSQEFSQARQAIGNWVRFYNEQRPHTVFDGRRRPMDVFKEGQSASKAA</sequence>
<dbReference type="EMBL" id="JAAGRQ010000005">
    <property type="protein sequence ID" value="NDY55493.1"/>
    <property type="molecule type" value="Genomic_DNA"/>
</dbReference>
<evidence type="ECO:0000313" key="2">
    <source>
        <dbReference type="EMBL" id="NDY55493.1"/>
    </source>
</evidence>
<reference evidence="2 3" key="1">
    <citation type="submission" date="2020-02" db="EMBL/GenBank/DDBJ databases">
        <title>Comparative genomics of sulfur disproportionating microorganisms.</title>
        <authorList>
            <person name="Ward L.M."/>
            <person name="Bertran E."/>
            <person name="Johnston D.T."/>
        </authorList>
    </citation>
    <scope>NUCLEOTIDE SEQUENCE [LARGE SCALE GENOMIC DNA]</scope>
    <source>
        <strain evidence="2 3">DSM 3696</strain>
    </source>
</reference>
<keyword evidence="3" id="KW-1185">Reference proteome</keyword>
<dbReference type="InterPro" id="IPR012337">
    <property type="entry name" value="RNaseH-like_sf"/>
</dbReference>
<dbReference type="Pfam" id="PF13683">
    <property type="entry name" value="rve_3"/>
    <property type="match status" value="1"/>
</dbReference>
<feature type="domain" description="Integrase catalytic" evidence="1">
    <location>
        <begin position="22"/>
        <end position="45"/>
    </location>
</feature>
<evidence type="ECO:0000313" key="3">
    <source>
        <dbReference type="Proteomes" id="UP000469724"/>
    </source>
</evidence>
<gene>
    <name evidence="2" type="ORF">G3N56_01875</name>
</gene>
<dbReference type="SUPFAM" id="SSF53098">
    <property type="entry name" value="Ribonuclease H-like"/>
    <property type="match status" value="1"/>
</dbReference>
<dbReference type="GO" id="GO:0015074">
    <property type="term" value="P:DNA integration"/>
    <property type="evidence" value="ECO:0007669"/>
    <property type="project" value="InterPro"/>
</dbReference>
<proteinExistence type="predicted"/>
<dbReference type="Proteomes" id="UP000469724">
    <property type="component" value="Unassembled WGS sequence"/>
</dbReference>
<dbReference type="InterPro" id="IPR001584">
    <property type="entry name" value="Integrase_cat-core"/>
</dbReference>
<name>A0A7K3NI49_9BACT</name>
<evidence type="ECO:0000259" key="1">
    <source>
        <dbReference type="Pfam" id="PF13683"/>
    </source>
</evidence>
<accession>A0A7K3NI49</accession>
<dbReference type="RefSeq" id="WP_163300549.1">
    <property type="nucleotide sequence ID" value="NZ_JAAGRQ010000005.1"/>
</dbReference>
<organism evidence="2 3">
    <name type="scientific">Desulfolutivibrio sulfodismutans</name>
    <dbReference type="NCBI Taxonomy" id="63561"/>
    <lineage>
        <taxon>Bacteria</taxon>
        <taxon>Pseudomonadati</taxon>
        <taxon>Thermodesulfobacteriota</taxon>
        <taxon>Desulfovibrionia</taxon>
        <taxon>Desulfovibrionales</taxon>
        <taxon>Desulfovibrionaceae</taxon>
        <taxon>Desulfolutivibrio</taxon>
    </lineage>
</organism>
<dbReference type="AlphaFoldDB" id="A0A7K3NI49"/>
<comment type="caution">
    <text evidence="2">The sequence shown here is derived from an EMBL/GenBank/DDBJ whole genome shotgun (WGS) entry which is preliminary data.</text>
</comment>
<protein>
    <submittedName>
        <fullName evidence="2">Transposase</fullName>
    </submittedName>
</protein>